<dbReference type="PANTHER" id="PTHR43547">
    <property type="entry name" value="TWO-COMPONENT HISTIDINE KINASE"/>
    <property type="match status" value="1"/>
</dbReference>
<accession>A0A1G6XKP9</accession>
<dbReference type="PROSITE" id="PS01124">
    <property type="entry name" value="HTH_ARAC_FAMILY_2"/>
    <property type="match status" value="1"/>
</dbReference>
<dbReference type="Proteomes" id="UP000199060">
    <property type="component" value="Unassembled WGS sequence"/>
</dbReference>
<keyword evidence="9" id="KW-0472">Membrane</keyword>
<evidence type="ECO:0000256" key="1">
    <source>
        <dbReference type="ARBA" id="ARBA00000085"/>
    </source>
</evidence>
<keyword evidence="6" id="KW-0804">Transcription</keyword>
<dbReference type="Pfam" id="PF00512">
    <property type="entry name" value="HisKA"/>
    <property type="match status" value="1"/>
</dbReference>
<evidence type="ECO:0000259" key="10">
    <source>
        <dbReference type="PROSITE" id="PS01124"/>
    </source>
</evidence>
<keyword evidence="3 7" id="KW-0597">Phosphoprotein</keyword>
<dbReference type="InterPro" id="IPR009057">
    <property type="entry name" value="Homeodomain-like_sf"/>
</dbReference>
<evidence type="ECO:0000256" key="2">
    <source>
        <dbReference type="ARBA" id="ARBA00012438"/>
    </source>
</evidence>
<comment type="catalytic activity">
    <reaction evidence="1">
        <text>ATP + protein L-histidine = ADP + protein N-phospho-L-histidine.</text>
        <dbReference type="EC" id="2.7.13.3"/>
    </reaction>
</comment>
<evidence type="ECO:0000259" key="11">
    <source>
        <dbReference type="PROSITE" id="PS50109"/>
    </source>
</evidence>
<evidence type="ECO:0000256" key="4">
    <source>
        <dbReference type="ARBA" id="ARBA00023015"/>
    </source>
</evidence>
<dbReference type="Pfam" id="PF07495">
    <property type="entry name" value="Y_Y_Y"/>
    <property type="match status" value="1"/>
</dbReference>
<organism evidence="13 14">
    <name type="scientific">Algoriphagus faecimaris</name>
    <dbReference type="NCBI Taxonomy" id="686796"/>
    <lineage>
        <taxon>Bacteria</taxon>
        <taxon>Pseudomonadati</taxon>
        <taxon>Bacteroidota</taxon>
        <taxon>Cytophagia</taxon>
        <taxon>Cytophagales</taxon>
        <taxon>Cyclobacteriaceae</taxon>
        <taxon>Algoriphagus</taxon>
    </lineage>
</organism>
<keyword evidence="13" id="KW-0418">Kinase</keyword>
<evidence type="ECO:0000256" key="5">
    <source>
        <dbReference type="ARBA" id="ARBA00023125"/>
    </source>
</evidence>
<keyword evidence="5" id="KW-0238">DNA-binding</keyword>
<proteinExistence type="predicted"/>
<evidence type="ECO:0000313" key="13">
    <source>
        <dbReference type="EMBL" id="SDD78778.1"/>
    </source>
</evidence>
<dbReference type="CDD" id="cd00082">
    <property type="entry name" value="HisKA"/>
    <property type="match status" value="1"/>
</dbReference>
<dbReference type="STRING" id="686796.SAMN04488104_106112"/>
<feature type="transmembrane region" description="Helical" evidence="9">
    <location>
        <begin position="776"/>
        <end position="797"/>
    </location>
</feature>
<dbReference type="Gene3D" id="2.60.40.10">
    <property type="entry name" value="Immunoglobulins"/>
    <property type="match status" value="1"/>
</dbReference>
<dbReference type="SMART" id="SM00342">
    <property type="entry name" value="HTH_ARAC"/>
    <property type="match status" value="1"/>
</dbReference>
<dbReference type="OrthoDB" id="9806995at2"/>
<reference evidence="14" key="1">
    <citation type="submission" date="2016-10" db="EMBL/GenBank/DDBJ databases">
        <authorList>
            <person name="Varghese N."/>
            <person name="Submissions S."/>
        </authorList>
    </citation>
    <scope>NUCLEOTIDE SEQUENCE [LARGE SCALE GENOMIC DNA]</scope>
    <source>
        <strain evidence="14">DSM 23095</strain>
    </source>
</reference>
<dbReference type="InterPro" id="IPR018062">
    <property type="entry name" value="HTH_AraC-typ_CS"/>
</dbReference>
<feature type="domain" description="HTH araC/xylS-type" evidence="10">
    <location>
        <begin position="1222"/>
        <end position="1321"/>
    </location>
</feature>
<dbReference type="SMART" id="SM00387">
    <property type="entry name" value="HATPase_c"/>
    <property type="match status" value="1"/>
</dbReference>
<dbReference type="GO" id="GO:0043565">
    <property type="term" value="F:sequence-specific DNA binding"/>
    <property type="evidence" value="ECO:0007669"/>
    <property type="project" value="InterPro"/>
</dbReference>
<dbReference type="CDD" id="cd17574">
    <property type="entry name" value="REC_OmpR"/>
    <property type="match status" value="1"/>
</dbReference>
<dbReference type="Gene3D" id="3.30.565.10">
    <property type="entry name" value="Histidine kinase-like ATPase, C-terminal domain"/>
    <property type="match status" value="1"/>
</dbReference>
<dbReference type="SUPFAM" id="SSF52172">
    <property type="entry name" value="CheY-like"/>
    <property type="match status" value="1"/>
</dbReference>
<keyword evidence="9" id="KW-1133">Transmembrane helix</keyword>
<dbReference type="SUPFAM" id="SSF46689">
    <property type="entry name" value="Homeodomain-like"/>
    <property type="match status" value="1"/>
</dbReference>
<dbReference type="Gene3D" id="1.10.287.130">
    <property type="match status" value="1"/>
</dbReference>
<dbReference type="EC" id="2.7.13.3" evidence="2"/>
<feature type="domain" description="Response regulatory" evidence="12">
    <location>
        <begin position="1075"/>
        <end position="1190"/>
    </location>
</feature>
<dbReference type="SMART" id="SM00448">
    <property type="entry name" value="REC"/>
    <property type="match status" value="1"/>
</dbReference>
<dbReference type="InterPro" id="IPR015943">
    <property type="entry name" value="WD40/YVTN_repeat-like_dom_sf"/>
</dbReference>
<dbReference type="InterPro" id="IPR003661">
    <property type="entry name" value="HisK_dim/P_dom"/>
</dbReference>
<feature type="modified residue" description="4-aspartylphosphate" evidence="7">
    <location>
        <position position="1123"/>
    </location>
</feature>
<sequence>MSISRNFFITLLGAMILIGKIGLVHAQENVSFRQLSVNDGLSQNSAVSISQDPKGFLWIATQEGLNRYDGNQFIIYPKKFNDITQENQVILGKVLADQKGNIWIIPDTNIPELLENGEGNFKPIEGIQSANEVFEDSDGRIWFGTLSGQLLLWNEKLLKAENIWANPSKEIVDITAFKDQLLITFKDEIALFDKSNFNIKSLIKGNESSPFSSALLLKEEKILIGTLKEGLWVADPNGVALTPISEYLQISEHPLDRSMVLDLFQDSQGKIWIATYGKGSFLLDPETREVQNFTYSKQNPRSIHYNDILCLYEDYTGTIWMGSDGAGLSFYDSYLEKFNFYHNQQLPENINIDVVRAIFVDDQEVVWVGTSGKGLTRFDPKSQTWKTFTEEPNSNNSIISNRVMSLIGDKSQVWVGYQDGGLSILDTKTGIFRHFSQESQPQLFANTVWKILKDDQNRFWLCTRNDGLIWFDPEEGVKEQFTHDPLDTNSIPDNNIRTIIQASEDEFWIGTENQGIARLNLKTGKFERFQADESNPKSISSNGIKSLFLSPENDLWIGTNGAGLNRMDLNSGDLELFTSENGLANDVIYGILPDENGDLWLSSNKGISQIQKNGSKFAITNYTNYDGLATEFNTGAYFRHPNGTLYFGSLEGFYWFHAEDISLNQAPPKTAITQINAVDTSLPLTEYLTLSHGQNTLTFSMASMVFSSPDKNQYQYKLEGYDEGWIVNKTNNQARYTNLPAGDYTFWAKSSNYDNIWSEEPTGLSFTILPPWYGTIWAKLIYALIFLIGIFWILNYLRWRWKIQYELKLKEEETKRLLEIDEFKTSFFTNVSHEFRTPLTLIMGPVQRLMKESENPVIKSQLNLIKQNSTRLLNLVDQLLEASKIKTGRLNLKIQKGNLGLLLQTIVMNFFYHASEKGMKLNPSIPLMTEIWFDSDKVEKIIGNLIQNAIKYGKPNTEIKLEAKIIDNEAVIKVKNQSSRKYSQEEKDQLFDKFYKPDQKSEGFGIGLPMVKDLTELHGGRLKLNLDDPEIFEVEIHLPVDKFSFSPKDVNEEPSDNPKINSIENPKNKKEEAPLVLVVEDNEDVRLFLENDLEEYYNLISAKNGKEGIYLAFQKIPDLIISDVMMPELDGIELCKTLKTDEKTSHIPIILLTAKSEEEQMLKGLEVGADDYMIKPFSTRKLLLRMEKLIELRNNLRVRYSGKTEISPREIAVSTTDERFLQKVQEIVDSDLLESNFSVDDFSQKLGMSRMQLHRKLTALTGLSTSAFIRDQRLRKALQKLEKTDDTIAEIAYSVGFSSPSLFNKWFKDTYEITPSEFKLKRRKLE</sequence>
<keyword evidence="4" id="KW-0805">Transcription regulation</keyword>
<protein>
    <recommendedName>
        <fullName evidence="2">histidine kinase</fullName>
        <ecNumber evidence="2">2.7.13.3</ecNumber>
    </recommendedName>
</protein>
<evidence type="ECO:0000256" key="7">
    <source>
        <dbReference type="PROSITE-ProRule" id="PRU00169"/>
    </source>
</evidence>
<dbReference type="Gene3D" id="2.130.10.10">
    <property type="entry name" value="YVTN repeat-like/Quinoprotein amine dehydrogenase"/>
    <property type="match status" value="2"/>
</dbReference>
<dbReference type="InterPro" id="IPR020449">
    <property type="entry name" value="Tscrpt_reg_AraC-type_HTH"/>
</dbReference>
<dbReference type="InterPro" id="IPR011123">
    <property type="entry name" value="Y_Y_Y"/>
</dbReference>
<keyword evidence="13" id="KW-0808">Transferase</keyword>
<keyword evidence="9" id="KW-0812">Transmembrane</keyword>
<dbReference type="GO" id="GO:0000155">
    <property type="term" value="F:phosphorelay sensor kinase activity"/>
    <property type="evidence" value="ECO:0007669"/>
    <property type="project" value="InterPro"/>
</dbReference>
<dbReference type="SUPFAM" id="SSF63829">
    <property type="entry name" value="Calcium-dependent phosphotriesterase"/>
    <property type="match status" value="1"/>
</dbReference>
<dbReference type="Gene3D" id="3.40.50.2300">
    <property type="match status" value="1"/>
</dbReference>
<dbReference type="PANTHER" id="PTHR43547:SF2">
    <property type="entry name" value="HYBRID SIGNAL TRANSDUCTION HISTIDINE KINASE C"/>
    <property type="match status" value="1"/>
</dbReference>
<dbReference type="Pfam" id="PF02518">
    <property type="entry name" value="HATPase_c"/>
    <property type="match status" value="1"/>
</dbReference>
<dbReference type="SUPFAM" id="SSF50998">
    <property type="entry name" value="Quinoprotein alcohol dehydrogenase-like"/>
    <property type="match status" value="1"/>
</dbReference>
<dbReference type="Gene3D" id="1.10.10.60">
    <property type="entry name" value="Homeodomain-like"/>
    <property type="match status" value="1"/>
</dbReference>
<evidence type="ECO:0000256" key="9">
    <source>
        <dbReference type="SAM" id="Phobius"/>
    </source>
</evidence>
<dbReference type="PROSITE" id="PS50109">
    <property type="entry name" value="HIS_KIN"/>
    <property type="match status" value="1"/>
</dbReference>
<evidence type="ECO:0000256" key="8">
    <source>
        <dbReference type="SAM" id="MobiDB-lite"/>
    </source>
</evidence>
<dbReference type="FunFam" id="1.10.287.130:FF:000045">
    <property type="entry name" value="Two-component system sensor histidine kinase/response regulator"/>
    <property type="match status" value="1"/>
</dbReference>
<evidence type="ECO:0000256" key="6">
    <source>
        <dbReference type="ARBA" id="ARBA00023163"/>
    </source>
</evidence>
<name>A0A1G6XKP9_9BACT</name>
<dbReference type="InterPro" id="IPR001789">
    <property type="entry name" value="Sig_transdc_resp-reg_receiver"/>
</dbReference>
<dbReference type="InterPro" id="IPR013783">
    <property type="entry name" value="Ig-like_fold"/>
</dbReference>
<evidence type="ECO:0000313" key="14">
    <source>
        <dbReference type="Proteomes" id="UP000199060"/>
    </source>
</evidence>
<dbReference type="EMBL" id="FNAC01000061">
    <property type="protein sequence ID" value="SDD78778.1"/>
    <property type="molecule type" value="Genomic_DNA"/>
</dbReference>
<dbReference type="Pfam" id="PF07494">
    <property type="entry name" value="Reg_prop"/>
    <property type="match status" value="4"/>
</dbReference>
<evidence type="ECO:0000256" key="3">
    <source>
        <dbReference type="ARBA" id="ARBA00022553"/>
    </source>
</evidence>
<evidence type="ECO:0000259" key="12">
    <source>
        <dbReference type="PROSITE" id="PS50110"/>
    </source>
</evidence>
<dbReference type="InterPro" id="IPR018060">
    <property type="entry name" value="HTH_AraC"/>
</dbReference>
<dbReference type="GO" id="GO:0003700">
    <property type="term" value="F:DNA-binding transcription factor activity"/>
    <property type="evidence" value="ECO:0007669"/>
    <property type="project" value="InterPro"/>
</dbReference>
<dbReference type="PROSITE" id="PS00041">
    <property type="entry name" value="HTH_ARAC_FAMILY_1"/>
    <property type="match status" value="1"/>
</dbReference>
<dbReference type="RefSeq" id="WP_087941300.1">
    <property type="nucleotide sequence ID" value="NZ_FNAC01000061.1"/>
</dbReference>
<dbReference type="Pfam" id="PF00072">
    <property type="entry name" value="Response_reg"/>
    <property type="match status" value="1"/>
</dbReference>
<dbReference type="SUPFAM" id="SSF47384">
    <property type="entry name" value="Homodimeric domain of signal transducing histidine kinase"/>
    <property type="match status" value="1"/>
</dbReference>
<dbReference type="InterPro" id="IPR036890">
    <property type="entry name" value="HATPase_C_sf"/>
</dbReference>
<dbReference type="Pfam" id="PF12833">
    <property type="entry name" value="HTH_18"/>
    <property type="match status" value="1"/>
</dbReference>
<dbReference type="PROSITE" id="PS50110">
    <property type="entry name" value="RESPONSE_REGULATORY"/>
    <property type="match status" value="1"/>
</dbReference>
<gene>
    <name evidence="13" type="ORF">SAMN04488104_106112</name>
</gene>
<dbReference type="SMART" id="SM00388">
    <property type="entry name" value="HisKA"/>
    <property type="match status" value="1"/>
</dbReference>
<dbReference type="SUPFAM" id="SSF55874">
    <property type="entry name" value="ATPase domain of HSP90 chaperone/DNA topoisomerase II/histidine kinase"/>
    <property type="match status" value="1"/>
</dbReference>
<dbReference type="InterPro" id="IPR003594">
    <property type="entry name" value="HATPase_dom"/>
</dbReference>
<dbReference type="InterPro" id="IPR011110">
    <property type="entry name" value="Reg_prop"/>
</dbReference>
<dbReference type="InterPro" id="IPR036097">
    <property type="entry name" value="HisK_dim/P_sf"/>
</dbReference>
<feature type="region of interest" description="Disordered" evidence="8">
    <location>
        <begin position="1047"/>
        <end position="1066"/>
    </location>
</feature>
<dbReference type="InterPro" id="IPR005467">
    <property type="entry name" value="His_kinase_dom"/>
</dbReference>
<dbReference type="InterPro" id="IPR011006">
    <property type="entry name" value="CheY-like_superfamily"/>
</dbReference>
<dbReference type="PRINTS" id="PR00032">
    <property type="entry name" value="HTHARAC"/>
</dbReference>
<keyword evidence="14" id="KW-1185">Reference proteome</keyword>
<feature type="domain" description="Histidine kinase" evidence="11">
    <location>
        <begin position="830"/>
        <end position="1042"/>
    </location>
</feature>
<dbReference type="CDD" id="cd00075">
    <property type="entry name" value="HATPase"/>
    <property type="match status" value="1"/>
</dbReference>
<dbReference type="InterPro" id="IPR011047">
    <property type="entry name" value="Quinoprotein_ADH-like_sf"/>
</dbReference>